<comment type="catalytic activity">
    <reaction evidence="2">
        <text>a 3'-end 2',3'-cyclophospho-ribonucleotide-RNA + H2O = a 3'-end 2'-phospho-ribonucleotide-RNA + H(+)</text>
        <dbReference type="Rhea" id="RHEA:11828"/>
        <dbReference type="Rhea" id="RHEA-COMP:10464"/>
        <dbReference type="Rhea" id="RHEA-COMP:17353"/>
        <dbReference type="ChEBI" id="CHEBI:15377"/>
        <dbReference type="ChEBI" id="CHEBI:15378"/>
        <dbReference type="ChEBI" id="CHEBI:83064"/>
        <dbReference type="ChEBI" id="CHEBI:173113"/>
        <dbReference type="EC" id="3.1.4.58"/>
    </reaction>
</comment>
<comment type="function">
    <text evidence="2">Hydrolyzes RNA 2',3'-cyclic phosphodiester to an RNA 2'-phosphomonoester.</text>
</comment>
<dbReference type="InterPro" id="IPR004175">
    <property type="entry name" value="RNA_CPDase"/>
</dbReference>
<dbReference type="NCBIfam" id="TIGR02258">
    <property type="entry name" value="2_5_ligase"/>
    <property type="match status" value="1"/>
</dbReference>
<evidence type="ECO:0000256" key="1">
    <source>
        <dbReference type="ARBA" id="ARBA00022801"/>
    </source>
</evidence>
<evidence type="ECO:0000313" key="3">
    <source>
        <dbReference type="EMBL" id="RNI22766.1"/>
    </source>
</evidence>
<dbReference type="HAMAP" id="MF_01940">
    <property type="entry name" value="RNA_CPDase"/>
    <property type="match status" value="1"/>
</dbReference>
<comment type="caution">
    <text evidence="3">The sequence shown here is derived from an EMBL/GenBank/DDBJ whole genome shotgun (WGS) entry which is preliminary data.</text>
</comment>
<dbReference type="OrthoDB" id="9787070at2"/>
<dbReference type="RefSeq" id="WP_123270966.1">
    <property type="nucleotide sequence ID" value="NZ_RJJQ01000007.1"/>
</dbReference>
<keyword evidence="4" id="KW-1185">Reference proteome</keyword>
<dbReference type="GO" id="GO:0008664">
    <property type="term" value="F:RNA 2',3'-cyclic 3'-phosphodiesterase activity"/>
    <property type="evidence" value="ECO:0007669"/>
    <property type="project" value="UniProtKB-EC"/>
</dbReference>
<dbReference type="PANTHER" id="PTHR35561:SF1">
    <property type="entry name" value="RNA 2',3'-CYCLIC PHOSPHODIESTERASE"/>
    <property type="match status" value="1"/>
</dbReference>
<dbReference type="Proteomes" id="UP000271678">
    <property type="component" value="Unassembled WGS sequence"/>
</dbReference>
<feature type="short sequence motif" description="HXTX 1" evidence="2">
    <location>
        <begin position="40"/>
        <end position="43"/>
    </location>
</feature>
<feature type="active site" description="Proton donor" evidence="2">
    <location>
        <position position="40"/>
    </location>
</feature>
<dbReference type="GO" id="GO:0004113">
    <property type="term" value="F:2',3'-cyclic-nucleotide 3'-phosphodiesterase activity"/>
    <property type="evidence" value="ECO:0007669"/>
    <property type="project" value="InterPro"/>
</dbReference>
<evidence type="ECO:0000313" key="4">
    <source>
        <dbReference type="Proteomes" id="UP000271678"/>
    </source>
</evidence>
<feature type="active site" description="Proton acceptor" evidence="2">
    <location>
        <position position="124"/>
    </location>
</feature>
<dbReference type="SUPFAM" id="SSF55144">
    <property type="entry name" value="LigT-like"/>
    <property type="match status" value="1"/>
</dbReference>
<name>A0A3M9MB43_9MICO</name>
<keyword evidence="1 2" id="KW-0378">Hydrolase</keyword>
<organism evidence="3 4">
    <name type="scientific">Flexivirga caeni</name>
    <dbReference type="NCBI Taxonomy" id="2294115"/>
    <lineage>
        <taxon>Bacteria</taxon>
        <taxon>Bacillati</taxon>
        <taxon>Actinomycetota</taxon>
        <taxon>Actinomycetes</taxon>
        <taxon>Micrococcales</taxon>
        <taxon>Dermacoccaceae</taxon>
        <taxon>Flexivirga</taxon>
    </lineage>
</organism>
<comment type="similarity">
    <text evidence="2">Belongs to the 2H phosphoesterase superfamily. ThpR family.</text>
</comment>
<sequence>MTATTRMFVAIRPSEEVREQLADFLAPRGGMTWIDPEQWHLTLAFLAAVPDHRQDDLVAALARTAVRHDAFDLQLSGAGAFPDAVAAKALWLRPSVDLTALATGVRHAANSVGATPDGQRFVGHLSVARQRRPIDARRWLQVLDTFASDSWRVDTVELVASYLGEGPHARPRHETVAVLPLHDGGAAA</sequence>
<dbReference type="PANTHER" id="PTHR35561">
    <property type="entry name" value="RNA 2',3'-CYCLIC PHOSPHODIESTERASE"/>
    <property type="match status" value="1"/>
</dbReference>
<dbReference type="InterPro" id="IPR009097">
    <property type="entry name" value="Cyclic_Pdiesterase"/>
</dbReference>
<dbReference type="AlphaFoldDB" id="A0A3M9MB43"/>
<dbReference type="Pfam" id="PF13563">
    <property type="entry name" value="2_5_RNA_ligase2"/>
    <property type="match status" value="1"/>
</dbReference>
<comment type="caution">
    <text evidence="2">Lacks conserved residue(s) required for the propagation of feature annotation.</text>
</comment>
<dbReference type="EMBL" id="RJJQ01000007">
    <property type="protein sequence ID" value="RNI22766.1"/>
    <property type="molecule type" value="Genomic_DNA"/>
</dbReference>
<gene>
    <name evidence="3" type="primary">thpR</name>
    <name evidence="3" type="ORF">EFY87_08050</name>
</gene>
<evidence type="ECO:0000256" key="2">
    <source>
        <dbReference type="HAMAP-Rule" id="MF_01940"/>
    </source>
</evidence>
<dbReference type="EC" id="3.1.4.58" evidence="2"/>
<reference evidence="3 4" key="1">
    <citation type="submission" date="2018-11" db="EMBL/GenBank/DDBJ databases">
        <title>Draft genome of Simplicispira Flexivirga sp. BO-16.</title>
        <authorList>
            <person name="Im W.T."/>
        </authorList>
    </citation>
    <scope>NUCLEOTIDE SEQUENCE [LARGE SCALE GENOMIC DNA]</scope>
    <source>
        <strain evidence="3 4">BO-16</strain>
    </source>
</reference>
<accession>A0A3M9MB43</accession>
<proteinExistence type="inferred from homology"/>
<protein>
    <recommendedName>
        <fullName evidence="2">RNA 2',3'-cyclic phosphodiesterase</fullName>
        <shortName evidence="2">RNA 2',3'-CPDase</shortName>
        <ecNumber evidence="2">3.1.4.58</ecNumber>
    </recommendedName>
</protein>
<dbReference type="Gene3D" id="3.90.1140.10">
    <property type="entry name" value="Cyclic phosphodiesterase"/>
    <property type="match status" value="1"/>
</dbReference>